<feature type="domain" description="Tautomerase cis-CaaD-like" evidence="2">
    <location>
        <begin position="1"/>
        <end position="146"/>
    </location>
</feature>
<dbReference type="Gene3D" id="3.30.429.10">
    <property type="entry name" value="Macrophage Migration Inhibitory Factor"/>
    <property type="match status" value="1"/>
</dbReference>
<proteinExistence type="predicted"/>
<protein>
    <submittedName>
        <fullName evidence="3">Uu.00g035140.m01.CDS01</fullName>
    </submittedName>
</protein>
<organism evidence="3 4">
    <name type="scientific">Anthostomella pinea</name>
    <dbReference type="NCBI Taxonomy" id="933095"/>
    <lineage>
        <taxon>Eukaryota</taxon>
        <taxon>Fungi</taxon>
        <taxon>Dikarya</taxon>
        <taxon>Ascomycota</taxon>
        <taxon>Pezizomycotina</taxon>
        <taxon>Sordariomycetes</taxon>
        <taxon>Xylariomycetidae</taxon>
        <taxon>Xylariales</taxon>
        <taxon>Xylariaceae</taxon>
        <taxon>Anthostomella</taxon>
    </lineage>
</organism>
<comment type="caution">
    <text evidence="3">The sequence shown here is derived from an EMBL/GenBank/DDBJ whole genome shotgun (WGS) entry which is preliminary data.</text>
</comment>
<keyword evidence="4" id="KW-1185">Reference proteome</keyword>
<name>A0AAI8V967_9PEZI</name>
<dbReference type="EMBL" id="CAUWAG010000003">
    <property type="protein sequence ID" value="CAJ2500661.1"/>
    <property type="molecule type" value="Genomic_DNA"/>
</dbReference>
<dbReference type="InterPro" id="IPR014347">
    <property type="entry name" value="Tautomerase/MIF_sf"/>
</dbReference>
<dbReference type="AlphaFoldDB" id="A0AAI8V967"/>
<feature type="region of interest" description="Disordered" evidence="1">
    <location>
        <begin position="128"/>
        <end position="152"/>
    </location>
</feature>
<dbReference type="Pfam" id="PF14832">
    <property type="entry name" value="Tautomerase_3"/>
    <property type="match status" value="1"/>
</dbReference>
<sequence length="152" mass="17067">MPFWQIFHTPTAFADLSAKAALVRDITAFYVSGGLPDFYVVVVFRPMTGEDMWVGGKPAAAHDRDSSTLRRPFVRLVISHLAVQHGPNDAALGAMTDRINKWLVSHLEWYDWEYTIDEPPRGGWRINGLAPPPHGTDAEKKWAAEAKPSPWE</sequence>
<dbReference type="InterPro" id="IPR028116">
    <property type="entry name" value="Cis-CaaD-like"/>
</dbReference>
<evidence type="ECO:0000313" key="4">
    <source>
        <dbReference type="Proteomes" id="UP001295740"/>
    </source>
</evidence>
<evidence type="ECO:0000259" key="2">
    <source>
        <dbReference type="Pfam" id="PF14832"/>
    </source>
</evidence>
<accession>A0AAI8V967</accession>
<reference evidence="3" key="1">
    <citation type="submission" date="2023-10" db="EMBL/GenBank/DDBJ databases">
        <authorList>
            <person name="Hackl T."/>
        </authorList>
    </citation>
    <scope>NUCLEOTIDE SEQUENCE</scope>
</reference>
<gene>
    <name evidence="3" type="ORF">KHLLAP_LOCUS1129</name>
</gene>
<evidence type="ECO:0000313" key="3">
    <source>
        <dbReference type="EMBL" id="CAJ2500661.1"/>
    </source>
</evidence>
<evidence type="ECO:0000256" key="1">
    <source>
        <dbReference type="SAM" id="MobiDB-lite"/>
    </source>
</evidence>
<dbReference type="Proteomes" id="UP001295740">
    <property type="component" value="Unassembled WGS sequence"/>
</dbReference>